<accession>A0A392QC78</accession>
<name>A0A392QC78_9FABA</name>
<dbReference type="AlphaFoldDB" id="A0A392QC78"/>
<reference evidence="1 2" key="1">
    <citation type="journal article" date="2018" name="Front. Plant Sci.">
        <title>Red Clover (Trifolium pratense) and Zigzag Clover (T. medium) - A Picture of Genomic Similarities and Differences.</title>
        <authorList>
            <person name="Dluhosova J."/>
            <person name="Istvanek J."/>
            <person name="Nedelnik J."/>
            <person name="Repkova J."/>
        </authorList>
    </citation>
    <scope>NUCLEOTIDE SEQUENCE [LARGE SCALE GENOMIC DNA]</scope>
    <source>
        <strain evidence="2">cv. 10/8</strain>
        <tissue evidence="1">Leaf</tissue>
    </source>
</reference>
<dbReference type="EMBL" id="LXQA010126620">
    <property type="protein sequence ID" value="MCI21758.1"/>
    <property type="molecule type" value="Genomic_DNA"/>
</dbReference>
<evidence type="ECO:0000313" key="2">
    <source>
        <dbReference type="Proteomes" id="UP000265520"/>
    </source>
</evidence>
<protein>
    <submittedName>
        <fullName evidence="1">Uncharacterized protein</fullName>
    </submittedName>
</protein>
<keyword evidence="2" id="KW-1185">Reference proteome</keyword>
<feature type="non-terminal residue" evidence="1">
    <location>
        <position position="48"/>
    </location>
</feature>
<organism evidence="1 2">
    <name type="scientific">Trifolium medium</name>
    <dbReference type="NCBI Taxonomy" id="97028"/>
    <lineage>
        <taxon>Eukaryota</taxon>
        <taxon>Viridiplantae</taxon>
        <taxon>Streptophyta</taxon>
        <taxon>Embryophyta</taxon>
        <taxon>Tracheophyta</taxon>
        <taxon>Spermatophyta</taxon>
        <taxon>Magnoliopsida</taxon>
        <taxon>eudicotyledons</taxon>
        <taxon>Gunneridae</taxon>
        <taxon>Pentapetalae</taxon>
        <taxon>rosids</taxon>
        <taxon>fabids</taxon>
        <taxon>Fabales</taxon>
        <taxon>Fabaceae</taxon>
        <taxon>Papilionoideae</taxon>
        <taxon>50 kb inversion clade</taxon>
        <taxon>NPAAA clade</taxon>
        <taxon>Hologalegina</taxon>
        <taxon>IRL clade</taxon>
        <taxon>Trifolieae</taxon>
        <taxon>Trifolium</taxon>
    </lineage>
</organism>
<sequence>MVGFSWWWCRKFPKNPRLPSIPLLWGILDFDDGDSRRQPPGDTTWQQV</sequence>
<proteinExistence type="predicted"/>
<evidence type="ECO:0000313" key="1">
    <source>
        <dbReference type="EMBL" id="MCI21758.1"/>
    </source>
</evidence>
<dbReference type="Proteomes" id="UP000265520">
    <property type="component" value="Unassembled WGS sequence"/>
</dbReference>
<comment type="caution">
    <text evidence="1">The sequence shown here is derived from an EMBL/GenBank/DDBJ whole genome shotgun (WGS) entry which is preliminary data.</text>
</comment>